<evidence type="ECO:0000313" key="8">
    <source>
        <dbReference type="Proteomes" id="UP001222275"/>
    </source>
</evidence>
<protein>
    <submittedName>
        <fullName evidence="7">Alpha-hydroxy-acid oxidizing protein</fullName>
    </submittedName>
</protein>
<proteinExistence type="inferred from homology"/>
<dbReference type="InterPro" id="IPR000262">
    <property type="entry name" value="FMN-dep_DH"/>
</dbReference>
<dbReference type="PROSITE" id="PS51349">
    <property type="entry name" value="FMN_HYDROXY_ACID_DH_2"/>
    <property type="match status" value="1"/>
</dbReference>
<sequence>MRLFSPQQLAQNAFCPQDYEQLAESYLEKGLFAYLSGGSGQEHSLADNRKAFHEIQLNSRLLNDVSKGSSELTLFNQTLAAPILLAPVAYQSLVDPQGEIATAQAAKTSGIGSVVSTLSSQSLEKVAQAAPPCKLFQLYLQNDDAANQALINRAVEAGYQAIMITLDTSVQSVSLKARRLGFVLHQQVEAVNLRDYDHNQNPTGKTLFQGLMAQAPNWQSLGNWIKQSPIPVWVKGVMHPDDAIQLKQMGVTGIVVSNHGGRALDNSPSPLRVLPAIRKAVGKDFTILMDSGIRDGYDVFKALAMGANAVMLGRLQIYALAVGGAVGVAHMLKLLIEELHLCMALTGCKNLTDIRADKLFIQPTQIQQSL</sequence>
<dbReference type="PANTHER" id="PTHR10578:SF107">
    <property type="entry name" value="2-HYDROXYACID OXIDASE 1"/>
    <property type="match status" value="1"/>
</dbReference>
<evidence type="ECO:0000313" key="7">
    <source>
        <dbReference type="EMBL" id="WEJ63173.1"/>
    </source>
</evidence>
<gene>
    <name evidence="7" type="ORF">NR989_02675</name>
</gene>
<evidence type="ECO:0000256" key="1">
    <source>
        <dbReference type="ARBA" id="ARBA00001917"/>
    </source>
</evidence>
<dbReference type="RefSeq" id="WP_275595427.1">
    <property type="nucleotide sequence ID" value="NZ_CP102381.1"/>
</dbReference>
<dbReference type="Pfam" id="PF01070">
    <property type="entry name" value="FMN_dh"/>
    <property type="match status" value="1"/>
</dbReference>
<organism evidence="7 8">
    <name type="scientific">Thiomicrorhabdus lithotrophica</name>
    <dbReference type="NCBI Taxonomy" id="2949997"/>
    <lineage>
        <taxon>Bacteria</taxon>
        <taxon>Pseudomonadati</taxon>
        <taxon>Pseudomonadota</taxon>
        <taxon>Gammaproteobacteria</taxon>
        <taxon>Thiotrichales</taxon>
        <taxon>Piscirickettsiaceae</taxon>
        <taxon>Thiomicrorhabdus</taxon>
    </lineage>
</organism>
<dbReference type="EMBL" id="CP102381">
    <property type="protein sequence ID" value="WEJ63173.1"/>
    <property type="molecule type" value="Genomic_DNA"/>
</dbReference>
<comment type="similarity">
    <text evidence="5">Belongs to the FMN-dependent alpha-hydroxy acid dehydrogenase family.</text>
</comment>
<feature type="domain" description="FMN hydroxy acid dehydrogenase" evidence="6">
    <location>
        <begin position="8"/>
        <end position="364"/>
    </location>
</feature>
<dbReference type="Proteomes" id="UP001222275">
    <property type="component" value="Chromosome"/>
</dbReference>
<keyword evidence="2" id="KW-0285">Flavoprotein</keyword>
<evidence type="ECO:0000256" key="4">
    <source>
        <dbReference type="ARBA" id="ARBA00023002"/>
    </source>
</evidence>
<keyword evidence="3" id="KW-0288">FMN</keyword>
<evidence type="ECO:0000256" key="3">
    <source>
        <dbReference type="ARBA" id="ARBA00022643"/>
    </source>
</evidence>
<dbReference type="Gene3D" id="3.20.20.70">
    <property type="entry name" value="Aldolase class I"/>
    <property type="match status" value="1"/>
</dbReference>
<comment type="cofactor">
    <cofactor evidence="1">
        <name>FMN</name>
        <dbReference type="ChEBI" id="CHEBI:58210"/>
    </cofactor>
</comment>
<dbReference type="SUPFAM" id="SSF51395">
    <property type="entry name" value="FMN-linked oxidoreductases"/>
    <property type="match status" value="1"/>
</dbReference>
<dbReference type="InterPro" id="IPR012133">
    <property type="entry name" value="Alpha-hydoxy_acid_DH_FMN"/>
</dbReference>
<name>A0ABY8CB15_9GAMM</name>
<dbReference type="InterPro" id="IPR013785">
    <property type="entry name" value="Aldolase_TIM"/>
</dbReference>
<dbReference type="CDD" id="cd02809">
    <property type="entry name" value="alpha_hydroxyacid_oxid_FMN"/>
    <property type="match status" value="1"/>
</dbReference>
<dbReference type="InterPro" id="IPR037396">
    <property type="entry name" value="FMN_HAD"/>
</dbReference>
<evidence type="ECO:0000256" key="5">
    <source>
        <dbReference type="ARBA" id="ARBA00024042"/>
    </source>
</evidence>
<reference evidence="7 8" key="1">
    <citation type="submission" date="2022-06" db="EMBL/GenBank/DDBJ databases">
        <title>Thiomicrohabdus sp. nov, an obligately chemolithoautotrophic, sulfur-oxidizing bacterium isolated from beach of Guanyin Mountain. Amoy.</title>
        <authorList>
            <person name="Zhu H."/>
        </authorList>
    </citation>
    <scope>NUCLEOTIDE SEQUENCE [LARGE SCALE GENOMIC DNA]</scope>
    <source>
        <strain evidence="7 8">XGS-01</strain>
    </source>
</reference>
<dbReference type="PANTHER" id="PTHR10578">
    <property type="entry name" value="S -2-HYDROXY-ACID OXIDASE-RELATED"/>
    <property type="match status" value="1"/>
</dbReference>
<accession>A0ABY8CB15</accession>
<dbReference type="PIRSF" id="PIRSF000138">
    <property type="entry name" value="Al-hdrx_acd_dh"/>
    <property type="match status" value="1"/>
</dbReference>
<keyword evidence="8" id="KW-1185">Reference proteome</keyword>
<keyword evidence="4" id="KW-0560">Oxidoreductase</keyword>
<evidence type="ECO:0000256" key="2">
    <source>
        <dbReference type="ARBA" id="ARBA00022630"/>
    </source>
</evidence>
<evidence type="ECO:0000259" key="6">
    <source>
        <dbReference type="PROSITE" id="PS51349"/>
    </source>
</evidence>